<evidence type="ECO:0000313" key="3">
    <source>
        <dbReference type="Proteomes" id="UP000054925"/>
    </source>
</evidence>
<dbReference type="PANTHER" id="PTHR43433">
    <property type="entry name" value="HYDROLASE, ALPHA/BETA FOLD FAMILY PROTEIN"/>
    <property type="match status" value="1"/>
</dbReference>
<feature type="domain" description="AB hydrolase-1" evidence="1">
    <location>
        <begin position="32"/>
        <end position="209"/>
    </location>
</feature>
<dbReference type="Gene3D" id="3.40.50.1820">
    <property type="entry name" value="alpha/beta hydrolase"/>
    <property type="match status" value="1"/>
</dbReference>
<evidence type="ECO:0000313" key="2">
    <source>
        <dbReference type="EMBL" id="SAL64002.1"/>
    </source>
</evidence>
<sequence>MPGKNAIRATGVELYYEAFGSRMDPAALLVMGNSAPGLVWPDEFCAMLAASGLYAIRFDARDTGLSTYVDFNQAPYTLDDLVEDAFALLDGIGVSRPHVIGLSQGGVIGYRMAIKRPQRLLSLAVMMSSADLRPKNDAFAGSDAREGELPRPSPDYVAKVVALNANAPTTISQVVERFVENFRLAAGPRSPFDEGAWQALGRAFAELPCRVTTDCRPRSRTIAIMR</sequence>
<dbReference type="Pfam" id="PF12697">
    <property type="entry name" value="Abhydrolase_6"/>
    <property type="match status" value="1"/>
</dbReference>
<accession>A0A158J4W0</accession>
<reference evidence="2" key="1">
    <citation type="submission" date="2016-01" db="EMBL/GenBank/DDBJ databases">
        <authorList>
            <person name="Peeters C."/>
        </authorList>
    </citation>
    <scope>NUCLEOTIDE SEQUENCE [LARGE SCALE GENOMIC DNA]</scope>
    <source>
        <strain evidence="2">LMG 22937</strain>
    </source>
</reference>
<keyword evidence="2" id="KW-0378">Hydrolase</keyword>
<keyword evidence="3" id="KW-1185">Reference proteome</keyword>
<dbReference type="SUPFAM" id="SSF53474">
    <property type="entry name" value="alpha/beta-Hydrolases"/>
    <property type="match status" value="1"/>
</dbReference>
<gene>
    <name evidence="2" type="ORF">AWB67_03366</name>
</gene>
<dbReference type="EMBL" id="FCOL02000018">
    <property type="protein sequence ID" value="SAL64002.1"/>
    <property type="molecule type" value="Genomic_DNA"/>
</dbReference>
<dbReference type="OrthoDB" id="9780765at2"/>
<dbReference type="RefSeq" id="WP_087657358.1">
    <property type="nucleotide sequence ID" value="NZ_FCOL02000018.1"/>
</dbReference>
<dbReference type="Proteomes" id="UP000054925">
    <property type="component" value="Unassembled WGS sequence"/>
</dbReference>
<organism evidence="2 3">
    <name type="scientific">Caballeronia terrestris</name>
    <dbReference type="NCBI Taxonomy" id="1226301"/>
    <lineage>
        <taxon>Bacteria</taxon>
        <taxon>Pseudomonadati</taxon>
        <taxon>Pseudomonadota</taxon>
        <taxon>Betaproteobacteria</taxon>
        <taxon>Burkholderiales</taxon>
        <taxon>Burkholderiaceae</taxon>
        <taxon>Caballeronia</taxon>
    </lineage>
</organism>
<evidence type="ECO:0000259" key="1">
    <source>
        <dbReference type="Pfam" id="PF12697"/>
    </source>
</evidence>
<dbReference type="InterPro" id="IPR029058">
    <property type="entry name" value="AB_hydrolase_fold"/>
</dbReference>
<proteinExistence type="predicted"/>
<dbReference type="AlphaFoldDB" id="A0A158J4W0"/>
<dbReference type="InterPro" id="IPR050471">
    <property type="entry name" value="AB_hydrolase"/>
</dbReference>
<comment type="caution">
    <text evidence="2">The sequence shown here is derived from an EMBL/GenBank/DDBJ whole genome shotgun (WGS) entry which is preliminary data.</text>
</comment>
<name>A0A158J4W0_9BURK</name>
<dbReference type="GO" id="GO:0046503">
    <property type="term" value="P:glycerolipid catabolic process"/>
    <property type="evidence" value="ECO:0007669"/>
    <property type="project" value="TreeGrafter"/>
</dbReference>
<dbReference type="PANTHER" id="PTHR43433:SF5">
    <property type="entry name" value="AB HYDROLASE-1 DOMAIN-CONTAINING PROTEIN"/>
    <property type="match status" value="1"/>
</dbReference>
<dbReference type="InterPro" id="IPR000073">
    <property type="entry name" value="AB_hydrolase_1"/>
</dbReference>
<protein>
    <submittedName>
        <fullName evidence="2">Alpha/beta hydrolase</fullName>
    </submittedName>
</protein>
<dbReference type="GO" id="GO:0004806">
    <property type="term" value="F:triacylglycerol lipase activity"/>
    <property type="evidence" value="ECO:0007669"/>
    <property type="project" value="TreeGrafter"/>
</dbReference>